<name>A0ABS3L7J1_9ENTE</name>
<protein>
    <submittedName>
        <fullName evidence="1">Uncharacterized protein</fullName>
    </submittedName>
</protein>
<sequence>MLTNSEMERLLLQETEAFIHSDGFAFCPRCGNHRLKPVATDNPYSRQVAGVLICEACRKDEDHRLRTASKNISLKKWFFFAAL</sequence>
<proteinExistence type="predicted"/>
<gene>
    <name evidence="1" type="ORF">JZO70_05390</name>
</gene>
<dbReference type="Proteomes" id="UP000664601">
    <property type="component" value="Unassembled WGS sequence"/>
</dbReference>
<reference evidence="1 2" key="1">
    <citation type="submission" date="2021-03" db="EMBL/GenBank/DDBJ databases">
        <title>Enterococcal diversity collection.</title>
        <authorList>
            <person name="Gilmore M.S."/>
            <person name="Schwartzman J."/>
            <person name="Van Tyne D."/>
            <person name="Martin M."/>
            <person name="Earl A.M."/>
            <person name="Manson A.L."/>
            <person name="Straub T."/>
            <person name="Salamzade R."/>
            <person name="Saavedra J."/>
            <person name="Lebreton F."/>
            <person name="Prichula J."/>
            <person name="Schaufler K."/>
            <person name="Gaca A."/>
            <person name="Sgardioli B."/>
            <person name="Wagenaar J."/>
            <person name="Strong T."/>
        </authorList>
    </citation>
    <scope>NUCLEOTIDE SEQUENCE [LARGE SCALE GENOMIC DNA]</scope>
    <source>
        <strain evidence="1 2">669A</strain>
    </source>
</reference>
<comment type="caution">
    <text evidence="1">The sequence shown here is derived from an EMBL/GenBank/DDBJ whole genome shotgun (WGS) entry which is preliminary data.</text>
</comment>
<evidence type="ECO:0000313" key="2">
    <source>
        <dbReference type="Proteomes" id="UP000664601"/>
    </source>
</evidence>
<keyword evidence="2" id="KW-1185">Reference proteome</keyword>
<dbReference type="EMBL" id="JAFREM010000008">
    <property type="protein sequence ID" value="MBO1305582.1"/>
    <property type="molecule type" value="Genomic_DNA"/>
</dbReference>
<dbReference type="RefSeq" id="WP_207672520.1">
    <property type="nucleotide sequence ID" value="NZ_JAFREM010000008.1"/>
</dbReference>
<accession>A0ABS3L7J1</accession>
<organism evidence="1 2">
    <name type="scientific">Candidatus Enterococcus moelleringii</name>
    <dbReference type="NCBI Taxonomy" id="2815325"/>
    <lineage>
        <taxon>Bacteria</taxon>
        <taxon>Bacillati</taxon>
        <taxon>Bacillota</taxon>
        <taxon>Bacilli</taxon>
        <taxon>Lactobacillales</taxon>
        <taxon>Enterococcaceae</taxon>
        <taxon>Enterococcus</taxon>
    </lineage>
</organism>
<evidence type="ECO:0000313" key="1">
    <source>
        <dbReference type="EMBL" id="MBO1305582.1"/>
    </source>
</evidence>